<gene>
    <name evidence="5" type="ORF">CBOVIS_LOCUS6137</name>
</gene>
<proteinExistence type="predicted"/>
<dbReference type="Pfam" id="PF01666">
    <property type="entry name" value="DX"/>
    <property type="match status" value="1"/>
</dbReference>
<protein>
    <recommendedName>
        <fullName evidence="4">Domain of unknown function DX domain-containing protein</fullName>
    </recommendedName>
</protein>
<keyword evidence="2" id="KW-0812">Transmembrane</keyword>
<feature type="domain" description="Domain of unknown function DX" evidence="4">
    <location>
        <begin position="351"/>
        <end position="417"/>
    </location>
</feature>
<evidence type="ECO:0000256" key="2">
    <source>
        <dbReference type="SAM" id="Phobius"/>
    </source>
</evidence>
<accession>A0A8S1ESC6</accession>
<organism evidence="5 6">
    <name type="scientific">Caenorhabditis bovis</name>
    <dbReference type="NCBI Taxonomy" id="2654633"/>
    <lineage>
        <taxon>Eukaryota</taxon>
        <taxon>Metazoa</taxon>
        <taxon>Ecdysozoa</taxon>
        <taxon>Nematoda</taxon>
        <taxon>Chromadorea</taxon>
        <taxon>Rhabditida</taxon>
        <taxon>Rhabditina</taxon>
        <taxon>Rhabditomorpha</taxon>
        <taxon>Rhabditoidea</taxon>
        <taxon>Rhabditidae</taxon>
        <taxon>Peloderinae</taxon>
        <taxon>Caenorhabditis</taxon>
    </lineage>
</organism>
<comment type="caution">
    <text evidence="5">The sequence shown here is derived from an EMBL/GenBank/DDBJ whole genome shotgun (WGS) entry which is preliminary data.</text>
</comment>
<reference evidence="5 6" key="1">
    <citation type="submission" date="2020-04" db="EMBL/GenBank/DDBJ databases">
        <authorList>
            <person name="Laetsch R D."/>
            <person name="Stevens L."/>
            <person name="Kumar S."/>
            <person name="Blaxter L. M."/>
        </authorList>
    </citation>
    <scope>NUCLEOTIDE SEQUENCE [LARGE SCALE GENOMIC DNA]</scope>
</reference>
<evidence type="ECO:0000256" key="3">
    <source>
        <dbReference type="SAM" id="SignalP"/>
    </source>
</evidence>
<feature type="transmembrane region" description="Helical" evidence="2">
    <location>
        <begin position="590"/>
        <end position="612"/>
    </location>
</feature>
<dbReference type="AlphaFoldDB" id="A0A8S1ESC6"/>
<dbReference type="EMBL" id="CADEPM010000004">
    <property type="protein sequence ID" value="CAB3403709.1"/>
    <property type="molecule type" value="Genomic_DNA"/>
</dbReference>
<dbReference type="InterPro" id="IPR002593">
    <property type="entry name" value="DX"/>
</dbReference>
<keyword evidence="2" id="KW-1133">Transmembrane helix</keyword>
<feature type="compositionally biased region" description="Basic residues" evidence="1">
    <location>
        <begin position="556"/>
        <end position="575"/>
    </location>
</feature>
<keyword evidence="2" id="KW-0472">Membrane</keyword>
<dbReference type="Proteomes" id="UP000494206">
    <property type="component" value="Unassembled WGS sequence"/>
</dbReference>
<dbReference type="PANTHER" id="PTHR36157">
    <property type="entry name" value="PROTEIN CBG12671-RELATED"/>
    <property type="match status" value="1"/>
</dbReference>
<evidence type="ECO:0000259" key="4">
    <source>
        <dbReference type="Pfam" id="PF01666"/>
    </source>
</evidence>
<evidence type="ECO:0000313" key="5">
    <source>
        <dbReference type="EMBL" id="CAB3403709.1"/>
    </source>
</evidence>
<feature type="chain" id="PRO_5035864089" description="Domain of unknown function DX domain-containing protein" evidence="3">
    <location>
        <begin position="21"/>
        <end position="821"/>
    </location>
</feature>
<evidence type="ECO:0000256" key="1">
    <source>
        <dbReference type="SAM" id="MobiDB-lite"/>
    </source>
</evidence>
<evidence type="ECO:0000313" key="6">
    <source>
        <dbReference type="Proteomes" id="UP000494206"/>
    </source>
</evidence>
<feature type="transmembrane region" description="Helical" evidence="2">
    <location>
        <begin position="669"/>
        <end position="686"/>
    </location>
</feature>
<dbReference type="PANTHER" id="PTHR36157:SF1">
    <property type="entry name" value="DOMAIN OF UNKNOWN FUNCTION DX DOMAIN-CONTAINING PROTEIN"/>
    <property type="match status" value="1"/>
</dbReference>
<keyword evidence="6" id="KW-1185">Reference proteome</keyword>
<sequence>MRVIFLLSFLVLFSFEEVLWDCVPDMMCILGGWCTDKNRSCLHPPGFVEPSCCDENPVCLSGWKSGIEVKKNEYITCNIANTSLEDCCDIVYPKSLIGHEMFNYTTTLEDYPECDSNLDCGPNQFCDYLVTFNHDKSKRTGCFNITKRAYSAIKFIDDFGVRLCESDADCGDFHCLDEGFCGIHELCQINSVVPAKTPIVHCVEDMVCVHLMEGMVGTGGFIPNAYCNHTGNFCFSGLLEVCFGGSLVRPLLKCETGTMAGFETCNPDLGNGKLDGFCTDIGVCCEGPYEEPVVCPDGIHPLFIEPACQRGESGYLECPENIENCTCVMGWPCPSIAANSLLVNFGRPFVGQIGCDPSRPICSRAVNGYCHPETRTIALYGRYFPGFFGLSEVRTCRINSECEPDEVCIYYLGEGQCAAFPNPNFLEDENDEEEEEEGWAERAVDLYRQTAYGIAIVWVCFRIYRFFEVRYFPNAYDQRIALEEAYEEMMMRRMEERHEEILENWRREKYGTRHTKQTCECVTSTETPSSLYSSELSEAEKRKKWTKTFRRGRGRRVMRQRKRIHQTRRNKKRARMEKSNEEHMRRSTQVLLKAFVYGAPLFLIIVIGFFFVPNVVLNAITTEIDELMKEVKDIGQDAISGASNDKDELLKVLVNGKVTIADYVSREEAMVIIPTLVMTALFLLAVNGDAGRYSEIFFEEYALPNNIVYPTFGKYGDLSGRLSEPESFEEVELLGSIAKDGWDYYLGVKVWPDNLFYRNYLPVPDSTFDFYWSLWDKTYSPGPPGQRIVLTKNKLLKTLQSPLLDVPTNLSACPWNGGDLM</sequence>
<feature type="region of interest" description="Disordered" evidence="1">
    <location>
        <begin position="556"/>
        <end position="583"/>
    </location>
</feature>
<keyword evidence="3" id="KW-0732">Signal</keyword>
<name>A0A8S1ESC6_9PELO</name>
<feature type="signal peptide" evidence="3">
    <location>
        <begin position="1"/>
        <end position="20"/>
    </location>
</feature>